<evidence type="ECO:0000256" key="1">
    <source>
        <dbReference type="ARBA" id="ARBA00005422"/>
    </source>
</evidence>
<dbReference type="InterPro" id="IPR036877">
    <property type="entry name" value="SUI1_dom_sf"/>
</dbReference>
<dbReference type="Proteomes" id="UP001496674">
    <property type="component" value="Chromosome"/>
</dbReference>
<dbReference type="GO" id="GO:0003743">
    <property type="term" value="F:translation initiation factor activity"/>
    <property type="evidence" value="ECO:0007669"/>
    <property type="project" value="UniProtKB-KW"/>
</dbReference>
<evidence type="ECO:0000256" key="2">
    <source>
        <dbReference type="ARBA" id="ARBA00022845"/>
    </source>
</evidence>
<evidence type="ECO:0000259" key="4">
    <source>
        <dbReference type="PROSITE" id="PS50296"/>
    </source>
</evidence>
<dbReference type="SUPFAM" id="SSF55159">
    <property type="entry name" value="eIF1-like"/>
    <property type="match status" value="1"/>
</dbReference>
<accession>A0ABN6ZC35</accession>
<feature type="domain" description="SUI1" evidence="4">
    <location>
        <begin position="50"/>
        <end position="110"/>
    </location>
</feature>
<dbReference type="PANTHER" id="PTHR12789:SF0">
    <property type="entry name" value="DENSITY-REGULATED PROTEIN"/>
    <property type="match status" value="1"/>
</dbReference>
<dbReference type="InterPro" id="IPR001950">
    <property type="entry name" value="SUI1"/>
</dbReference>
<evidence type="ECO:0000256" key="3">
    <source>
        <dbReference type="ARBA" id="ARBA00022917"/>
    </source>
</evidence>
<keyword evidence="5" id="KW-0396">Initiation factor</keyword>
<dbReference type="PIRSF" id="PIRSF037511">
    <property type="entry name" value="Transl_init_SUI1_pro"/>
    <property type="match status" value="1"/>
</dbReference>
<dbReference type="PROSITE" id="PS50296">
    <property type="entry name" value="SUI1"/>
    <property type="match status" value="1"/>
</dbReference>
<organism evidence="5 6">
    <name type="scientific">Bacteroides sedimenti</name>
    <dbReference type="NCBI Taxonomy" id="2136147"/>
    <lineage>
        <taxon>Bacteria</taxon>
        <taxon>Pseudomonadati</taxon>
        <taxon>Bacteroidota</taxon>
        <taxon>Bacteroidia</taxon>
        <taxon>Bacteroidales</taxon>
        <taxon>Bacteroidaceae</taxon>
        <taxon>Bacteroides</taxon>
    </lineage>
</organism>
<sequence length="118" mass="13278">MKIMKKNDWKDRLNIVYSTNPDFNYEEDNDEEKATIDPAKQNLRVSIDKKNRGGKVVTLITGFIGTEEDLKELGKFLKTKCGVGGAAKDGEIIIQGDFKLKIIELLKKEGYTKTKPVG</sequence>
<dbReference type="CDD" id="cd11567">
    <property type="entry name" value="YciH_like"/>
    <property type="match status" value="1"/>
</dbReference>
<protein>
    <submittedName>
        <fullName evidence="5">Translation initiation factor</fullName>
    </submittedName>
</protein>
<keyword evidence="2" id="KW-0810">Translation regulation</keyword>
<gene>
    <name evidence="5" type="ORF">BSYN_19340</name>
</gene>
<keyword evidence="6" id="KW-1185">Reference proteome</keyword>
<dbReference type="InterPro" id="IPR050318">
    <property type="entry name" value="DENR/SUI1_TIF"/>
</dbReference>
<reference evidence="5 6" key="1">
    <citation type="submission" date="2023-04" db="EMBL/GenBank/DDBJ databases">
        <title>Draft genome sequence of acteroides sedimenti strain YN3PY1.</title>
        <authorList>
            <person name="Yoshida N."/>
        </authorList>
    </citation>
    <scope>NUCLEOTIDE SEQUENCE [LARGE SCALE GENOMIC DNA]</scope>
    <source>
        <strain evidence="5 6">YN3PY1</strain>
    </source>
</reference>
<comment type="similarity">
    <text evidence="1">Belongs to the SUI1 family.</text>
</comment>
<evidence type="ECO:0000313" key="5">
    <source>
        <dbReference type="EMBL" id="BEG99669.1"/>
    </source>
</evidence>
<dbReference type="InterPro" id="IPR005872">
    <property type="entry name" value="SUI1_arc_bac"/>
</dbReference>
<keyword evidence="3" id="KW-0648">Protein biosynthesis</keyword>
<dbReference type="Pfam" id="PF01253">
    <property type="entry name" value="SUI1"/>
    <property type="match status" value="1"/>
</dbReference>
<dbReference type="EMBL" id="AP028055">
    <property type="protein sequence ID" value="BEG99669.1"/>
    <property type="molecule type" value="Genomic_DNA"/>
</dbReference>
<proteinExistence type="inferred from homology"/>
<name>A0ABN6ZC35_9BACE</name>
<evidence type="ECO:0000313" key="6">
    <source>
        <dbReference type="Proteomes" id="UP001496674"/>
    </source>
</evidence>
<dbReference type="PANTHER" id="PTHR12789">
    <property type="entry name" value="DENSITY-REGULATED PROTEIN HOMOLOG"/>
    <property type="match status" value="1"/>
</dbReference>
<dbReference type="Gene3D" id="3.30.780.10">
    <property type="entry name" value="SUI1-like domain"/>
    <property type="match status" value="1"/>
</dbReference>